<dbReference type="InParanoid" id="A0A194XC36"/>
<sequence>MTETFSSFKRNFSIRPLLAYTPLIPYLVLILSAIPTTAASPIPSRFTDWLHGELLPEPGVTLGGEIKCYNLPYGGIGFTSHVLTYYTVVTMLLGRTPIFPRPFDELKHYGWDIFLSIIGIIGTVTVTGLNISACRNRWQFVCIGVWKLTMSFTLCSITWHQSVAVDNFKTQIELVNNPARRREYYSRTTNLVFKDWKRRPVQPTPTRFEFRYYPQASFWLILYFVGTVIGMTGLMSLVMQLFSTHSQIRIITGIFASVAFLPLFIWFLVFFVYASVLLAQALAAAFIWLFNYLLYFTHLDDSVGSVEMNWKTEWNIKKHEINFEAVWFGFAYSTAIFGLFGAFYCDWVLASIAGNWAGLPSSDTAVLYWIYFASKRLPMLST</sequence>
<feature type="transmembrane region" description="Helical" evidence="1">
    <location>
        <begin position="250"/>
        <end position="271"/>
    </location>
</feature>
<dbReference type="Proteomes" id="UP000070700">
    <property type="component" value="Unassembled WGS sequence"/>
</dbReference>
<protein>
    <submittedName>
        <fullName evidence="2">Uncharacterized protein</fullName>
    </submittedName>
</protein>
<keyword evidence="1" id="KW-0472">Membrane</keyword>
<evidence type="ECO:0000313" key="3">
    <source>
        <dbReference type="Proteomes" id="UP000070700"/>
    </source>
</evidence>
<dbReference type="KEGG" id="psco:LY89DRAFT_781865"/>
<feature type="transmembrane region" description="Helical" evidence="1">
    <location>
        <begin position="277"/>
        <end position="295"/>
    </location>
</feature>
<dbReference type="GeneID" id="28832250"/>
<proteinExistence type="predicted"/>
<name>A0A194XC36_MOLSC</name>
<dbReference type="EMBL" id="KQ947414">
    <property type="protein sequence ID" value="KUJ17721.1"/>
    <property type="molecule type" value="Genomic_DNA"/>
</dbReference>
<organism evidence="2 3">
    <name type="scientific">Mollisia scopiformis</name>
    <name type="common">Conifer needle endophyte fungus</name>
    <name type="synonym">Phialocephala scopiformis</name>
    <dbReference type="NCBI Taxonomy" id="149040"/>
    <lineage>
        <taxon>Eukaryota</taxon>
        <taxon>Fungi</taxon>
        <taxon>Dikarya</taxon>
        <taxon>Ascomycota</taxon>
        <taxon>Pezizomycotina</taxon>
        <taxon>Leotiomycetes</taxon>
        <taxon>Helotiales</taxon>
        <taxon>Mollisiaceae</taxon>
        <taxon>Mollisia</taxon>
    </lineage>
</organism>
<feature type="transmembrane region" description="Helical" evidence="1">
    <location>
        <begin position="12"/>
        <end position="34"/>
    </location>
</feature>
<feature type="transmembrane region" description="Helical" evidence="1">
    <location>
        <begin position="109"/>
        <end position="131"/>
    </location>
</feature>
<keyword evidence="1" id="KW-1133">Transmembrane helix</keyword>
<feature type="transmembrane region" description="Helical" evidence="1">
    <location>
        <begin position="356"/>
        <end position="374"/>
    </location>
</feature>
<gene>
    <name evidence="2" type="ORF">LY89DRAFT_781865</name>
</gene>
<feature type="transmembrane region" description="Helical" evidence="1">
    <location>
        <begin position="325"/>
        <end position="344"/>
    </location>
</feature>
<feature type="transmembrane region" description="Helical" evidence="1">
    <location>
        <begin position="216"/>
        <end position="238"/>
    </location>
</feature>
<evidence type="ECO:0000313" key="2">
    <source>
        <dbReference type="EMBL" id="KUJ17721.1"/>
    </source>
</evidence>
<dbReference type="OrthoDB" id="2396694at2759"/>
<dbReference type="AlphaFoldDB" id="A0A194XC36"/>
<keyword evidence="1" id="KW-0812">Transmembrane</keyword>
<evidence type="ECO:0000256" key="1">
    <source>
        <dbReference type="SAM" id="Phobius"/>
    </source>
</evidence>
<keyword evidence="3" id="KW-1185">Reference proteome</keyword>
<reference evidence="2 3" key="1">
    <citation type="submission" date="2015-10" db="EMBL/GenBank/DDBJ databases">
        <title>Full genome of DAOMC 229536 Phialocephala scopiformis, a fungal endophyte of spruce producing the potent anti-insectan compound rugulosin.</title>
        <authorList>
            <consortium name="DOE Joint Genome Institute"/>
            <person name="Walker A.K."/>
            <person name="Frasz S.L."/>
            <person name="Seifert K.A."/>
            <person name="Miller J.D."/>
            <person name="Mondo S.J."/>
            <person name="Labutti K."/>
            <person name="Lipzen A."/>
            <person name="Dockter R."/>
            <person name="Kennedy M."/>
            <person name="Grigoriev I.V."/>
            <person name="Spatafora J.W."/>
        </authorList>
    </citation>
    <scope>NUCLEOTIDE SEQUENCE [LARGE SCALE GENOMIC DNA]</scope>
    <source>
        <strain evidence="2 3">CBS 120377</strain>
    </source>
</reference>
<accession>A0A194XC36</accession>
<dbReference type="RefSeq" id="XP_018072076.1">
    <property type="nucleotide sequence ID" value="XM_018222524.1"/>
</dbReference>